<dbReference type="PROSITE" id="PS00356">
    <property type="entry name" value="HTH_LACI_1"/>
    <property type="match status" value="1"/>
</dbReference>
<evidence type="ECO:0000256" key="3">
    <source>
        <dbReference type="ARBA" id="ARBA00023163"/>
    </source>
</evidence>
<keyword evidence="1" id="KW-0805">Transcription regulation</keyword>
<proteinExistence type="predicted"/>
<dbReference type="InterPro" id="IPR000843">
    <property type="entry name" value="HTH_LacI"/>
</dbReference>
<dbReference type="Pfam" id="PF13377">
    <property type="entry name" value="Peripla_BP_3"/>
    <property type="match status" value="1"/>
</dbReference>
<dbReference type="InterPro" id="IPR046335">
    <property type="entry name" value="LacI/GalR-like_sensor"/>
</dbReference>
<dbReference type="SUPFAM" id="SSF53822">
    <property type="entry name" value="Periplasmic binding protein-like I"/>
    <property type="match status" value="1"/>
</dbReference>
<gene>
    <name evidence="5" type="ORF">AAME72_11120</name>
</gene>
<evidence type="ECO:0000256" key="2">
    <source>
        <dbReference type="ARBA" id="ARBA00023125"/>
    </source>
</evidence>
<dbReference type="RefSeq" id="WP_348786627.1">
    <property type="nucleotide sequence ID" value="NZ_CP157390.1"/>
</dbReference>
<dbReference type="InterPro" id="IPR028082">
    <property type="entry name" value="Peripla_BP_I"/>
</dbReference>
<dbReference type="Gene3D" id="3.40.50.2300">
    <property type="match status" value="2"/>
</dbReference>
<accession>A0AAU7G7I8</accession>
<evidence type="ECO:0000313" key="5">
    <source>
        <dbReference type="EMBL" id="XBM46644.1"/>
    </source>
</evidence>
<dbReference type="CDD" id="cd01392">
    <property type="entry name" value="HTH_LacI"/>
    <property type="match status" value="1"/>
</dbReference>
<dbReference type="PANTHER" id="PTHR30146:SF109">
    <property type="entry name" value="HTH-TYPE TRANSCRIPTIONAL REGULATOR GALS"/>
    <property type="match status" value="1"/>
</dbReference>
<evidence type="ECO:0000256" key="1">
    <source>
        <dbReference type="ARBA" id="ARBA00023015"/>
    </source>
</evidence>
<keyword evidence="3" id="KW-0804">Transcription</keyword>
<dbReference type="PROSITE" id="PS50932">
    <property type="entry name" value="HTH_LACI_2"/>
    <property type="match status" value="1"/>
</dbReference>
<sequence length="336" mass="35916">MAGIEEVARATGVSTATVSRALRGLPNVSDKTRAAVRRAADELGYVASSSASGLASGRTLALGVVVPSVSRWFYTQVLEGVDAELRSASYDMILFNLGGHRGDRERVFHRSILRKRTDALLALCLDFTAEEREQLATLGHPTIVVGGPVKGLRSIGIDEKSTARTATEHLISLGHTEIAHLGGEDEEGLNSNVPVGRLRGFEQAMRTAHLPVRPEWVIPGGFSLPEGRAAVNRLLDRPGPRPTAIFAGSDEMAFGAILAAGDHRLRVPEDLSVIGIDDHDYAECFGLTTMAQSPFEQGALATRILLDELGGAEPSTRSVRADARLVVRRSTAAPSR</sequence>
<dbReference type="EMBL" id="CP157390">
    <property type="protein sequence ID" value="XBM46644.1"/>
    <property type="molecule type" value="Genomic_DNA"/>
</dbReference>
<protein>
    <submittedName>
        <fullName evidence="5">LacI family DNA-binding transcriptional regulator</fullName>
    </submittedName>
</protein>
<name>A0AAU7G7I8_9MICO</name>
<dbReference type="GO" id="GO:0003700">
    <property type="term" value="F:DNA-binding transcription factor activity"/>
    <property type="evidence" value="ECO:0007669"/>
    <property type="project" value="TreeGrafter"/>
</dbReference>
<dbReference type="AlphaFoldDB" id="A0AAU7G7I8"/>
<evidence type="ECO:0000259" key="4">
    <source>
        <dbReference type="PROSITE" id="PS50932"/>
    </source>
</evidence>
<dbReference type="SUPFAM" id="SSF47413">
    <property type="entry name" value="lambda repressor-like DNA-binding domains"/>
    <property type="match status" value="1"/>
</dbReference>
<dbReference type="PANTHER" id="PTHR30146">
    <property type="entry name" value="LACI-RELATED TRANSCRIPTIONAL REPRESSOR"/>
    <property type="match status" value="1"/>
</dbReference>
<reference evidence="5" key="1">
    <citation type="submission" date="2024-05" db="EMBL/GenBank/DDBJ databases">
        <title>The Natural Products Discovery Center: Release of the First 8490 Sequenced Strains for Exploring Actinobacteria Biosynthetic Diversity.</title>
        <authorList>
            <person name="Kalkreuter E."/>
            <person name="Kautsar S.A."/>
            <person name="Yang D."/>
            <person name="Bader C.D."/>
            <person name="Teijaro C.N."/>
            <person name="Fluegel L."/>
            <person name="Davis C.M."/>
            <person name="Simpson J.R."/>
            <person name="Lauterbach L."/>
            <person name="Steele A.D."/>
            <person name="Gui C."/>
            <person name="Meng S."/>
            <person name="Li G."/>
            <person name="Viehrig K."/>
            <person name="Ye F."/>
            <person name="Su P."/>
            <person name="Kiefer A.F."/>
            <person name="Nichols A."/>
            <person name="Cepeda A.J."/>
            <person name="Yan W."/>
            <person name="Fan B."/>
            <person name="Jiang Y."/>
            <person name="Adhikari A."/>
            <person name="Zheng C.-J."/>
            <person name="Schuster L."/>
            <person name="Cowan T.M."/>
            <person name="Smanski M.J."/>
            <person name="Chevrette M.G."/>
            <person name="de Carvalho L.P.S."/>
            <person name="Shen B."/>
        </authorList>
    </citation>
    <scope>NUCLEOTIDE SEQUENCE</scope>
    <source>
        <strain evidence="5">NPDC080035</strain>
    </source>
</reference>
<feature type="domain" description="HTH lacI-type" evidence="4">
    <location>
        <begin position="2"/>
        <end position="56"/>
    </location>
</feature>
<dbReference type="Pfam" id="PF00356">
    <property type="entry name" value="LacI"/>
    <property type="match status" value="1"/>
</dbReference>
<organism evidence="5">
    <name type="scientific">Leifsonia sp. NPDC080035</name>
    <dbReference type="NCBI Taxonomy" id="3143936"/>
    <lineage>
        <taxon>Bacteria</taxon>
        <taxon>Bacillati</taxon>
        <taxon>Actinomycetota</taxon>
        <taxon>Actinomycetes</taxon>
        <taxon>Micrococcales</taxon>
        <taxon>Microbacteriaceae</taxon>
        <taxon>Leifsonia</taxon>
    </lineage>
</organism>
<dbReference type="CDD" id="cd06267">
    <property type="entry name" value="PBP1_LacI_sugar_binding-like"/>
    <property type="match status" value="1"/>
</dbReference>
<dbReference type="GO" id="GO:0000976">
    <property type="term" value="F:transcription cis-regulatory region binding"/>
    <property type="evidence" value="ECO:0007669"/>
    <property type="project" value="TreeGrafter"/>
</dbReference>
<keyword evidence="2 5" id="KW-0238">DNA-binding</keyword>
<dbReference type="SMART" id="SM00354">
    <property type="entry name" value="HTH_LACI"/>
    <property type="match status" value="1"/>
</dbReference>
<dbReference type="InterPro" id="IPR010982">
    <property type="entry name" value="Lambda_DNA-bd_dom_sf"/>
</dbReference>
<dbReference type="Gene3D" id="1.10.260.40">
    <property type="entry name" value="lambda repressor-like DNA-binding domains"/>
    <property type="match status" value="1"/>
</dbReference>